<dbReference type="AlphaFoldDB" id="A0A9P6ADV1"/>
<proteinExistence type="predicted"/>
<protein>
    <submittedName>
        <fullName evidence="1">Uncharacterized protein</fullName>
    </submittedName>
</protein>
<reference evidence="1" key="1">
    <citation type="journal article" date="2020" name="Nat. Commun.">
        <title>Large-scale genome sequencing of mycorrhizal fungi provides insights into the early evolution of symbiotic traits.</title>
        <authorList>
            <person name="Miyauchi S."/>
            <person name="Kiss E."/>
            <person name="Kuo A."/>
            <person name="Drula E."/>
            <person name="Kohler A."/>
            <person name="Sanchez-Garcia M."/>
            <person name="Morin E."/>
            <person name="Andreopoulos B."/>
            <person name="Barry K.W."/>
            <person name="Bonito G."/>
            <person name="Buee M."/>
            <person name="Carver A."/>
            <person name="Chen C."/>
            <person name="Cichocki N."/>
            <person name="Clum A."/>
            <person name="Culley D."/>
            <person name="Crous P.W."/>
            <person name="Fauchery L."/>
            <person name="Girlanda M."/>
            <person name="Hayes R.D."/>
            <person name="Keri Z."/>
            <person name="LaButti K."/>
            <person name="Lipzen A."/>
            <person name="Lombard V."/>
            <person name="Magnuson J."/>
            <person name="Maillard F."/>
            <person name="Murat C."/>
            <person name="Nolan M."/>
            <person name="Ohm R.A."/>
            <person name="Pangilinan J."/>
            <person name="Pereira M.F."/>
            <person name="Perotto S."/>
            <person name="Peter M."/>
            <person name="Pfister S."/>
            <person name="Riley R."/>
            <person name="Sitrit Y."/>
            <person name="Stielow J.B."/>
            <person name="Szollosi G."/>
            <person name="Zifcakova L."/>
            <person name="Stursova M."/>
            <person name="Spatafora J.W."/>
            <person name="Tedersoo L."/>
            <person name="Vaario L.M."/>
            <person name="Yamada A."/>
            <person name="Yan M."/>
            <person name="Wang P."/>
            <person name="Xu J."/>
            <person name="Bruns T."/>
            <person name="Baldrian P."/>
            <person name="Vilgalys R."/>
            <person name="Dunand C."/>
            <person name="Henrissat B."/>
            <person name="Grigoriev I.V."/>
            <person name="Hibbett D."/>
            <person name="Nagy L.G."/>
            <person name="Martin F.M."/>
        </authorList>
    </citation>
    <scope>NUCLEOTIDE SEQUENCE</scope>
    <source>
        <strain evidence="1">UP504</strain>
    </source>
</reference>
<feature type="non-terminal residue" evidence="1">
    <location>
        <position position="1"/>
    </location>
</feature>
<sequence length="114" mass="12416">PAASLHRLSAIESSIPALSYAMPRLDSNSLLDQCGPAMTYANGPKAHLTHRNARGRPHPELARNVLMPSNSMTFVSSELGEIWRAFGFFSLHSLNSLKISLVLGNSYVITPPFP</sequence>
<feature type="non-terminal residue" evidence="1">
    <location>
        <position position="114"/>
    </location>
</feature>
<name>A0A9P6ADV1_9AGAM</name>
<comment type="caution">
    <text evidence="1">The sequence shown here is derived from an EMBL/GenBank/DDBJ whole genome shotgun (WGS) entry which is preliminary data.</text>
</comment>
<organism evidence="1 2">
    <name type="scientific">Hydnum rufescens UP504</name>
    <dbReference type="NCBI Taxonomy" id="1448309"/>
    <lineage>
        <taxon>Eukaryota</taxon>
        <taxon>Fungi</taxon>
        <taxon>Dikarya</taxon>
        <taxon>Basidiomycota</taxon>
        <taxon>Agaricomycotina</taxon>
        <taxon>Agaricomycetes</taxon>
        <taxon>Cantharellales</taxon>
        <taxon>Hydnaceae</taxon>
        <taxon>Hydnum</taxon>
    </lineage>
</organism>
<gene>
    <name evidence="1" type="ORF">BS47DRAFT_1356286</name>
</gene>
<evidence type="ECO:0000313" key="2">
    <source>
        <dbReference type="Proteomes" id="UP000886523"/>
    </source>
</evidence>
<accession>A0A9P6ADV1</accession>
<dbReference type="EMBL" id="MU129373">
    <property type="protein sequence ID" value="KAF9503369.1"/>
    <property type="molecule type" value="Genomic_DNA"/>
</dbReference>
<evidence type="ECO:0000313" key="1">
    <source>
        <dbReference type="EMBL" id="KAF9503369.1"/>
    </source>
</evidence>
<dbReference type="Proteomes" id="UP000886523">
    <property type="component" value="Unassembled WGS sequence"/>
</dbReference>
<keyword evidence="2" id="KW-1185">Reference proteome</keyword>